<name>A0ABX7GZ55_9GAMM</name>
<accession>A0ABX7GZ55</accession>
<evidence type="ECO:0000313" key="1">
    <source>
        <dbReference type="EMBL" id="QRN55246.1"/>
    </source>
</evidence>
<dbReference type="Proteomes" id="UP000663181">
    <property type="component" value="Chromosome"/>
</dbReference>
<protein>
    <recommendedName>
        <fullName evidence="3">Phage Mu protein F like protein</fullName>
    </recommendedName>
</protein>
<organism evidence="1 2">
    <name type="scientific">Dyella caseinilytica</name>
    <dbReference type="NCBI Taxonomy" id="1849581"/>
    <lineage>
        <taxon>Bacteria</taxon>
        <taxon>Pseudomonadati</taxon>
        <taxon>Pseudomonadota</taxon>
        <taxon>Gammaproteobacteria</taxon>
        <taxon>Lysobacterales</taxon>
        <taxon>Rhodanobacteraceae</taxon>
        <taxon>Dyella</taxon>
    </lineage>
</organism>
<reference evidence="1 2" key="1">
    <citation type="submission" date="2020-10" db="EMBL/GenBank/DDBJ databases">
        <title>Phylogeny of dyella-like bacteria.</title>
        <authorList>
            <person name="Fu J."/>
        </authorList>
    </citation>
    <scope>NUCLEOTIDE SEQUENCE [LARGE SCALE GENOMIC DNA]</scope>
    <source>
        <strain evidence="1 2">DHOB09</strain>
    </source>
</reference>
<dbReference type="EMBL" id="CP064030">
    <property type="protein sequence ID" value="QRN55246.1"/>
    <property type="molecule type" value="Genomic_DNA"/>
</dbReference>
<evidence type="ECO:0008006" key="3">
    <source>
        <dbReference type="Google" id="ProtNLM"/>
    </source>
</evidence>
<proteinExistence type="predicted"/>
<keyword evidence="2" id="KW-1185">Reference proteome</keyword>
<gene>
    <name evidence="1" type="ORF">ISN74_07925</name>
</gene>
<sequence>MASTFRKALEEAVAYYTEYGYGSSERLSDWMRRLYAVARQDSPSPEQLQKRMKMAMETYFKRATSYTTTRRKHPGVPRYTIQQIEPRLRPELSRRIQASADLIKLNRDQAIEKTMQRFAGWATSVPSGGSNVVAKGEVKQDIAKSLRQLSFVERRVAIDQGHKLVSNVNAIIAEQGQAIAGMWRSHWRRPGYDYRPDHKERDQKVFALRGNWAMQSGLMNKGAGYMDEMTAAGEEPFCECYVVYFYNLRDLPADMLTNKGRSELERTRIKVA</sequence>
<evidence type="ECO:0000313" key="2">
    <source>
        <dbReference type="Proteomes" id="UP000663181"/>
    </source>
</evidence>
<dbReference type="RefSeq" id="WP_188798814.1">
    <property type="nucleotide sequence ID" value="NZ_BMIZ01000001.1"/>
</dbReference>